<dbReference type="STRING" id="31958.SD37_33445"/>
<evidence type="ECO:0000256" key="2">
    <source>
        <dbReference type="RuleBase" id="RU366034"/>
    </source>
</evidence>
<proteinExistence type="inferred from homology"/>
<dbReference type="GO" id="GO:0010333">
    <property type="term" value="F:terpene synthase activity"/>
    <property type="evidence" value="ECO:0007669"/>
    <property type="project" value="InterPro"/>
</dbReference>
<keyword evidence="1 2" id="KW-0456">Lyase</keyword>
<dbReference type="Pfam" id="PF19086">
    <property type="entry name" value="Terpene_syn_C_2"/>
    <property type="match status" value="1"/>
</dbReference>
<organism evidence="3 4">
    <name type="scientific">Amycolatopsis orientalis</name>
    <name type="common">Nocardia orientalis</name>
    <dbReference type="NCBI Taxonomy" id="31958"/>
    <lineage>
        <taxon>Bacteria</taxon>
        <taxon>Bacillati</taxon>
        <taxon>Actinomycetota</taxon>
        <taxon>Actinomycetes</taxon>
        <taxon>Pseudonocardiales</taxon>
        <taxon>Pseudonocardiaceae</taxon>
        <taxon>Amycolatopsis</taxon>
    </lineage>
</organism>
<dbReference type="PANTHER" id="PTHR35201:SF4">
    <property type="entry name" value="BETA-PINACENE SYNTHASE-RELATED"/>
    <property type="match status" value="1"/>
</dbReference>
<protein>
    <recommendedName>
        <fullName evidence="2">Terpene synthase</fullName>
        <ecNumber evidence="2">4.2.3.-</ecNumber>
    </recommendedName>
</protein>
<gene>
    <name evidence="3" type="ORF">SD37_33445</name>
</gene>
<evidence type="ECO:0000313" key="3">
    <source>
        <dbReference type="EMBL" id="ANN20030.1"/>
    </source>
</evidence>
<dbReference type="EC" id="4.2.3.-" evidence="2"/>
<evidence type="ECO:0000313" key="4">
    <source>
        <dbReference type="Proteomes" id="UP000093695"/>
    </source>
</evidence>
<keyword evidence="2" id="KW-0460">Magnesium</keyword>
<dbReference type="InterPro" id="IPR008949">
    <property type="entry name" value="Isoprenoid_synthase_dom_sf"/>
</dbReference>
<sequence>MMPAERINDCELPRRVAGHDTVRRLCHLSTQVIDVVQDVLSLDKEVADGDLHNIVLVLCRHHGWETRQAVDHCRTMVQDWTDSFVVLQRSLPAVRAELDLSDTEWARLCRYAGALRACMRGNHDWCGESPRYAPDAGQGRPYVGYLEGLARAYELPGSELPRDRGGR</sequence>
<dbReference type="GO" id="GO:0046872">
    <property type="term" value="F:metal ion binding"/>
    <property type="evidence" value="ECO:0007669"/>
    <property type="project" value="UniProtKB-KW"/>
</dbReference>
<keyword evidence="4" id="KW-1185">Reference proteome</keyword>
<comment type="similarity">
    <text evidence="2">Belongs to the terpene synthase family.</text>
</comment>
<evidence type="ECO:0000256" key="1">
    <source>
        <dbReference type="ARBA" id="ARBA00023239"/>
    </source>
</evidence>
<keyword evidence="2" id="KW-0479">Metal-binding</keyword>
<name>A0A193C6S4_AMYOR</name>
<dbReference type="Proteomes" id="UP000093695">
    <property type="component" value="Chromosome"/>
</dbReference>
<dbReference type="KEGG" id="aori:SD37_33445"/>
<dbReference type="Gene3D" id="1.10.600.10">
    <property type="entry name" value="Farnesyl Diphosphate Synthase"/>
    <property type="match status" value="1"/>
</dbReference>
<reference evidence="3 4" key="1">
    <citation type="journal article" date="2015" name="Genome Announc.">
        <title>Draft Genome Sequence of Norvancomycin-Producing Strain Amycolatopsis orientalis CPCC200066.</title>
        <authorList>
            <person name="Lei X."/>
            <person name="Yuan F."/>
            <person name="Shi Y."/>
            <person name="Li X."/>
            <person name="Wang L."/>
            <person name="Hong B."/>
        </authorList>
    </citation>
    <scope>NUCLEOTIDE SEQUENCE [LARGE SCALE GENOMIC DNA]</scope>
    <source>
        <strain evidence="3 4">B-37</strain>
    </source>
</reference>
<dbReference type="EMBL" id="CP016174">
    <property type="protein sequence ID" value="ANN20030.1"/>
    <property type="molecule type" value="Genomic_DNA"/>
</dbReference>
<comment type="cofactor">
    <cofactor evidence="2">
        <name>Mg(2+)</name>
        <dbReference type="ChEBI" id="CHEBI:18420"/>
    </cofactor>
</comment>
<dbReference type="SUPFAM" id="SSF48576">
    <property type="entry name" value="Terpenoid synthases"/>
    <property type="match status" value="1"/>
</dbReference>
<dbReference type="AlphaFoldDB" id="A0A193C6S4"/>
<dbReference type="InterPro" id="IPR034686">
    <property type="entry name" value="Terpene_cyclase-like_2"/>
</dbReference>
<dbReference type="PANTHER" id="PTHR35201">
    <property type="entry name" value="TERPENE SYNTHASE"/>
    <property type="match status" value="1"/>
</dbReference>
<accession>A0A193C6S4</accession>